<evidence type="ECO:0000313" key="2">
    <source>
        <dbReference type="EMBL" id="KAK4525570.1"/>
    </source>
</evidence>
<accession>A0AAV9IDK4</accession>
<keyword evidence="1" id="KW-1133">Transmembrane helix</keyword>
<dbReference type="InterPro" id="IPR025067">
    <property type="entry name" value="DUF4079"/>
</dbReference>
<evidence type="ECO:0008006" key="4">
    <source>
        <dbReference type="Google" id="ProtNLM"/>
    </source>
</evidence>
<organism evidence="2 3">
    <name type="scientific">Galdieria yellowstonensis</name>
    <dbReference type="NCBI Taxonomy" id="3028027"/>
    <lineage>
        <taxon>Eukaryota</taxon>
        <taxon>Rhodophyta</taxon>
        <taxon>Bangiophyceae</taxon>
        <taxon>Galdieriales</taxon>
        <taxon>Galdieriaceae</taxon>
        <taxon>Galdieria</taxon>
    </lineage>
</organism>
<dbReference type="EMBL" id="JANCYU010000031">
    <property type="protein sequence ID" value="KAK4525570.1"/>
    <property type="molecule type" value="Genomic_DNA"/>
</dbReference>
<keyword evidence="1" id="KW-0472">Membrane</keyword>
<keyword evidence="1" id="KW-0812">Transmembrane</keyword>
<gene>
    <name evidence="2" type="ORF">GAYE_SCF13G3478</name>
</gene>
<reference evidence="2 3" key="1">
    <citation type="submission" date="2022-07" db="EMBL/GenBank/DDBJ databases">
        <title>Genome-wide signatures of adaptation to extreme environments.</title>
        <authorList>
            <person name="Cho C.H."/>
            <person name="Yoon H.S."/>
        </authorList>
    </citation>
    <scope>NUCLEOTIDE SEQUENCE [LARGE SCALE GENOMIC DNA]</scope>
    <source>
        <strain evidence="2 3">108.79 E11</strain>
    </source>
</reference>
<feature type="transmembrane region" description="Helical" evidence="1">
    <location>
        <begin position="232"/>
        <end position="253"/>
    </location>
</feature>
<dbReference type="Proteomes" id="UP001300502">
    <property type="component" value="Unassembled WGS sequence"/>
</dbReference>
<comment type="caution">
    <text evidence="2">The sequence shown here is derived from an EMBL/GenBank/DDBJ whole genome shotgun (WGS) entry which is preliminary data.</text>
</comment>
<keyword evidence="3" id="KW-1185">Reference proteome</keyword>
<evidence type="ECO:0000313" key="3">
    <source>
        <dbReference type="Proteomes" id="UP001300502"/>
    </source>
</evidence>
<feature type="transmembrane region" description="Helical" evidence="1">
    <location>
        <begin position="200"/>
        <end position="220"/>
    </location>
</feature>
<dbReference type="PANTHER" id="PTHR34679">
    <property type="match status" value="1"/>
</dbReference>
<dbReference type="Pfam" id="PF13301">
    <property type="entry name" value="DUF4079"/>
    <property type="match status" value="1"/>
</dbReference>
<feature type="transmembrane region" description="Helical" evidence="1">
    <location>
        <begin position="170"/>
        <end position="188"/>
    </location>
</feature>
<name>A0AAV9IDK4_9RHOD</name>
<feature type="transmembrane region" description="Helical" evidence="1">
    <location>
        <begin position="120"/>
        <end position="140"/>
    </location>
</feature>
<protein>
    <recommendedName>
        <fullName evidence="4">DUF4079 domain-containing protein</fullName>
    </recommendedName>
</protein>
<dbReference type="PANTHER" id="PTHR34679:SF2">
    <property type="entry name" value="OS02G0122500 PROTEIN"/>
    <property type="match status" value="1"/>
</dbReference>
<dbReference type="AlphaFoldDB" id="A0AAV9IDK4"/>
<sequence>MRCGSGQLGFIAGTFTCYSLHCGNILHRTNSFCPFRSSFSKVHTPFCASFRHQGMCKASLSSSPFSDSAEPDHELTANEHLNLHWMGILATFLVMLPETADASSLDTLKDIFKSKPASLLHPLVMLGVLGTSLYTFYLGYQSRRLREVDAETRKELVRGRYGQRHYQTSAILLAVLTFFTFEGMANTFTRTGKLFPGPHLYAGLGAVTVMSIMASLAPFMQQGKMSARNVHFALAFVAVGLIGSQLQSGYHILARLLGWE</sequence>
<proteinExistence type="predicted"/>
<evidence type="ECO:0000256" key="1">
    <source>
        <dbReference type="SAM" id="Phobius"/>
    </source>
</evidence>